<dbReference type="Pfam" id="PF07603">
    <property type="entry name" value="Lcl_C"/>
    <property type="match status" value="1"/>
</dbReference>
<name>A0ABW3GLX4_9PROT</name>
<keyword evidence="1" id="KW-0732">Signal</keyword>
<feature type="domain" description="Ice-binding protein C-terminal" evidence="2">
    <location>
        <begin position="222"/>
        <end position="247"/>
    </location>
</feature>
<evidence type="ECO:0000256" key="1">
    <source>
        <dbReference type="SAM" id="SignalP"/>
    </source>
</evidence>
<reference evidence="5" key="1">
    <citation type="journal article" date="2019" name="Int. J. Syst. Evol. Microbiol.">
        <title>The Global Catalogue of Microorganisms (GCM) 10K type strain sequencing project: providing services to taxonomists for standard genome sequencing and annotation.</title>
        <authorList>
            <consortium name="The Broad Institute Genomics Platform"/>
            <consortium name="The Broad Institute Genome Sequencing Center for Infectious Disease"/>
            <person name="Wu L."/>
            <person name="Ma J."/>
        </authorList>
    </citation>
    <scope>NUCLEOTIDE SEQUENCE [LARGE SCALE GENOMIC DNA]</scope>
    <source>
        <strain evidence="5">CCUG 59685</strain>
    </source>
</reference>
<dbReference type="Pfam" id="PF07589">
    <property type="entry name" value="PEP-CTERM"/>
    <property type="match status" value="1"/>
</dbReference>
<feature type="signal peptide" evidence="1">
    <location>
        <begin position="1"/>
        <end position="24"/>
    </location>
</feature>
<feature type="chain" id="PRO_5046282086" evidence="1">
    <location>
        <begin position="25"/>
        <end position="248"/>
    </location>
</feature>
<dbReference type="InterPro" id="IPR011460">
    <property type="entry name" value="Lcl_C"/>
</dbReference>
<accession>A0ABW3GLX4</accession>
<organism evidence="4 5">
    <name type="scientific">Methylophilus glucosoxydans</name>
    <dbReference type="NCBI Taxonomy" id="752553"/>
    <lineage>
        <taxon>Bacteria</taxon>
        <taxon>Pseudomonadati</taxon>
        <taxon>Pseudomonadota</taxon>
        <taxon>Betaproteobacteria</taxon>
        <taxon>Nitrosomonadales</taxon>
        <taxon>Methylophilaceae</taxon>
        <taxon>Methylophilus</taxon>
    </lineage>
</organism>
<dbReference type="NCBIfam" id="TIGR02595">
    <property type="entry name" value="PEP_CTERM"/>
    <property type="match status" value="1"/>
</dbReference>
<evidence type="ECO:0000259" key="3">
    <source>
        <dbReference type="Pfam" id="PF07603"/>
    </source>
</evidence>
<evidence type="ECO:0000313" key="5">
    <source>
        <dbReference type="Proteomes" id="UP001597106"/>
    </source>
</evidence>
<protein>
    <submittedName>
        <fullName evidence="4">DUF1566 domain-containing protein</fullName>
    </submittedName>
</protein>
<sequence>MQLITTTKPLLAGVMLLVATHAHATLTNYTASGQEVVYSSVSNVTWTKDANLLGSMFASQGFNAVVNAIIAANPTINTPHYANPSGIYTLSDNDFVDNGRVTWFGALAFVNYLNKISYAGNNQWRLPSVIVETEGVIRGNNIAFGNEYFELFYEELNGATGNNIPDSVFFDNEQMRGYWTGKEHNLNPNTAWMFYSQLGEQNNRGKQLQGFVWAITQGQITSVPEPDSLAMLLLGLGVMGNVVRRRRG</sequence>
<proteinExistence type="predicted"/>
<dbReference type="Proteomes" id="UP001597106">
    <property type="component" value="Unassembled WGS sequence"/>
</dbReference>
<dbReference type="RefSeq" id="WP_379075399.1">
    <property type="nucleotide sequence ID" value="NZ_JBHTJW010000002.1"/>
</dbReference>
<dbReference type="InterPro" id="IPR013424">
    <property type="entry name" value="Ice-binding_C"/>
</dbReference>
<feature type="domain" description="Lcl C-terminal" evidence="3">
    <location>
        <begin position="37"/>
        <end position="215"/>
    </location>
</feature>
<evidence type="ECO:0000259" key="2">
    <source>
        <dbReference type="Pfam" id="PF07589"/>
    </source>
</evidence>
<evidence type="ECO:0000313" key="4">
    <source>
        <dbReference type="EMBL" id="MFD0929654.1"/>
    </source>
</evidence>
<dbReference type="EMBL" id="JBHTJW010000002">
    <property type="protein sequence ID" value="MFD0929654.1"/>
    <property type="molecule type" value="Genomic_DNA"/>
</dbReference>
<gene>
    <name evidence="4" type="ORF">ACFQ1T_07670</name>
</gene>
<keyword evidence="5" id="KW-1185">Reference proteome</keyword>
<comment type="caution">
    <text evidence="4">The sequence shown here is derived from an EMBL/GenBank/DDBJ whole genome shotgun (WGS) entry which is preliminary data.</text>
</comment>